<evidence type="ECO:0000313" key="3">
    <source>
        <dbReference type="Proteomes" id="UP000324897"/>
    </source>
</evidence>
<organism evidence="2 3">
    <name type="scientific">Eragrostis curvula</name>
    <name type="common">weeping love grass</name>
    <dbReference type="NCBI Taxonomy" id="38414"/>
    <lineage>
        <taxon>Eukaryota</taxon>
        <taxon>Viridiplantae</taxon>
        <taxon>Streptophyta</taxon>
        <taxon>Embryophyta</taxon>
        <taxon>Tracheophyta</taxon>
        <taxon>Spermatophyta</taxon>
        <taxon>Magnoliopsida</taxon>
        <taxon>Liliopsida</taxon>
        <taxon>Poales</taxon>
        <taxon>Poaceae</taxon>
        <taxon>PACMAD clade</taxon>
        <taxon>Chloridoideae</taxon>
        <taxon>Eragrostideae</taxon>
        <taxon>Eragrostidinae</taxon>
        <taxon>Eragrostis</taxon>
    </lineage>
</organism>
<feature type="region of interest" description="Disordered" evidence="1">
    <location>
        <begin position="1"/>
        <end position="49"/>
    </location>
</feature>
<evidence type="ECO:0000256" key="1">
    <source>
        <dbReference type="SAM" id="MobiDB-lite"/>
    </source>
</evidence>
<name>A0A5J9TTM4_9POAL</name>
<comment type="caution">
    <text evidence="2">The sequence shown here is derived from an EMBL/GenBank/DDBJ whole genome shotgun (WGS) entry which is preliminary data.</text>
</comment>
<dbReference type="AlphaFoldDB" id="A0A5J9TTM4"/>
<dbReference type="Proteomes" id="UP000324897">
    <property type="component" value="Unassembled WGS sequence"/>
</dbReference>
<accession>A0A5J9TTM4</accession>
<sequence>MPNPNLQNPAAGYRLRSSPMAPRRVIGSGQGDLSIQQRANDDVAASRRATSYNWRDRRRSQRRSDLLLRQHQTRAYAAISQVVPSSEYSSAFFAEVSKMVKKALFGRHEWQQKRLRTL</sequence>
<evidence type="ECO:0000313" key="2">
    <source>
        <dbReference type="EMBL" id="TVU14760.1"/>
    </source>
</evidence>
<dbReference type="Gramene" id="TVU14760">
    <property type="protein sequence ID" value="TVU14760"/>
    <property type="gene ID" value="EJB05_38253"/>
</dbReference>
<gene>
    <name evidence="2" type="ORF">EJB05_38253</name>
</gene>
<reference evidence="2 3" key="1">
    <citation type="journal article" date="2019" name="Sci. Rep.">
        <title>A high-quality genome of Eragrostis curvula grass provides insights into Poaceae evolution and supports new strategies to enhance forage quality.</title>
        <authorList>
            <person name="Carballo J."/>
            <person name="Santos B.A.C.M."/>
            <person name="Zappacosta D."/>
            <person name="Garbus I."/>
            <person name="Selva J.P."/>
            <person name="Gallo C.A."/>
            <person name="Diaz A."/>
            <person name="Albertini E."/>
            <person name="Caccamo M."/>
            <person name="Echenique V."/>
        </authorList>
    </citation>
    <scope>NUCLEOTIDE SEQUENCE [LARGE SCALE GENOMIC DNA]</scope>
    <source>
        <strain evidence="3">cv. Victoria</strain>
        <tissue evidence="2">Leaf</tissue>
    </source>
</reference>
<protein>
    <submittedName>
        <fullName evidence="2">Uncharacterized protein</fullName>
    </submittedName>
</protein>
<proteinExistence type="predicted"/>
<feature type="non-terminal residue" evidence="2">
    <location>
        <position position="1"/>
    </location>
</feature>
<dbReference type="EMBL" id="RWGY01000031">
    <property type="protein sequence ID" value="TVU14760.1"/>
    <property type="molecule type" value="Genomic_DNA"/>
</dbReference>
<keyword evidence="3" id="KW-1185">Reference proteome</keyword>